<dbReference type="PANTHER" id="PTHR33112:SF16">
    <property type="entry name" value="HETEROKARYON INCOMPATIBILITY DOMAIN-CONTAINING PROTEIN"/>
    <property type="match status" value="1"/>
</dbReference>
<feature type="domain" description="Heterokaryon incompatibility" evidence="1">
    <location>
        <begin position="230"/>
        <end position="384"/>
    </location>
</feature>
<accession>A0A9P4V3D8</accession>
<dbReference type="InterPro" id="IPR010730">
    <property type="entry name" value="HET"/>
</dbReference>
<dbReference type="Pfam" id="PF06985">
    <property type="entry name" value="HET"/>
    <property type="match status" value="1"/>
</dbReference>
<reference evidence="2" key="1">
    <citation type="journal article" date="2020" name="Stud. Mycol.">
        <title>101 Dothideomycetes genomes: a test case for predicting lifestyles and emergence of pathogens.</title>
        <authorList>
            <person name="Haridas S."/>
            <person name="Albert R."/>
            <person name="Binder M."/>
            <person name="Bloem J."/>
            <person name="Labutti K."/>
            <person name="Salamov A."/>
            <person name="Andreopoulos B."/>
            <person name="Baker S."/>
            <person name="Barry K."/>
            <person name="Bills G."/>
            <person name="Bluhm B."/>
            <person name="Cannon C."/>
            <person name="Castanera R."/>
            <person name="Culley D."/>
            <person name="Daum C."/>
            <person name="Ezra D."/>
            <person name="Gonzalez J."/>
            <person name="Henrissat B."/>
            <person name="Kuo A."/>
            <person name="Liang C."/>
            <person name="Lipzen A."/>
            <person name="Lutzoni F."/>
            <person name="Magnuson J."/>
            <person name="Mondo S."/>
            <person name="Nolan M."/>
            <person name="Ohm R."/>
            <person name="Pangilinan J."/>
            <person name="Park H.-J."/>
            <person name="Ramirez L."/>
            <person name="Alfaro M."/>
            <person name="Sun H."/>
            <person name="Tritt A."/>
            <person name="Yoshinaga Y."/>
            <person name="Zwiers L.-H."/>
            <person name="Turgeon B."/>
            <person name="Goodwin S."/>
            <person name="Spatafora J."/>
            <person name="Crous P."/>
            <person name="Grigoriev I."/>
        </authorList>
    </citation>
    <scope>NUCLEOTIDE SEQUENCE</scope>
    <source>
        <strain evidence="2">CBS 125425</strain>
    </source>
</reference>
<proteinExistence type="predicted"/>
<gene>
    <name evidence="2" type="ORF">EJ04DRAFT_603696</name>
</gene>
<keyword evidence="3" id="KW-1185">Reference proteome</keyword>
<name>A0A9P4V3D8_9PLEO</name>
<evidence type="ECO:0000313" key="2">
    <source>
        <dbReference type="EMBL" id="KAF2734220.1"/>
    </source>
</evidence>
<dbReference type="PANTHER" id="PTHR33112">
    <property type="entry name" value="DOMAIN PROTEIN, PUTATIVE-RELATED"/>
    <property type="match status" value="1"/>
</dbReference>
<dbReference type="EMBL" id="ML996151">
    <property type="protein sequence ID" value="KAF2734220.1"/>
    <property type="molecule type" value="Genomic_DNA"/>
</dbReference>
<dbReference type="Proteomes" id="UP000799444">
    <property type="component" value="Unassembled WGS sequence"/>
</dbReference>
<dbReference type="AlphaFoldDB" id="A0A9P4V3D8"/>
<evidence type="ECO:0000259" key="1">
    <source>
        <dbReference type="Pfam" id="PF06985"/>
    </source>
</evidence>
<sequence length="521" mass="58947">MALKCAKCTDLSVERLVYHAEEEFQGGSFPKVAYFKHHDSLVNLETSADKGCALCRLILRGLHETRYDGSWVEPGGSDDSSMYSLAEDLSSSDIKIAINSSHIYSFRSLEEVHMFDTLLVQVGPPEGLGSEHSDPYANGSIPPLELSIQCPRKRLHLGKYLIGRGYIDPDLAAPSNFGISRKWLHDCQNLHEKCLSQALQQLPSRVIDVGPADGSQPPRLMLSLEMKDEYTALSHCWGGKISSVLLNDNIESYQHALPYESFPANFQHAIAITRHLGKRYLWIDSLCIIQDSKRDWEIESKKMYQVYRNSTLTISAMASRSSTHGILTEEPIKAIEEPPICLSTRANGSENEFVHIERMSHDEESLRSLDISAPLSRRGWVLQESVLSPRLLYYGSGQIYWRCPRGYQSANRIPPGNKTPDYPLRTLSLVLYHDILSHPFEHPDVEILFAEYYQMVSEYSHRRLTFDSDKLPAFSGLCQGLQSAIGGDYLAGHWTKDFGFSLLWYSQDSECRHVHPYRAPS</sequence>
<dbReference type="OrthoDB" id="3486565at2759"/>
<protein>
    <submittedName>
        <fullName evidence="2">HET-domain-containing protein</fullName>
    </submittedName>
</protein>
<evidence type="ECO:0000313" key="3">
    <source>
        <dbReference type="Proteomes" id="UP000799444"/>
    </source>
</evidence>
<comment type="caution">
    <text evidence="2">The sequence shown here is derived from an EMBL/GenBank/DDBJ whole genome shotgun (WGS) entry which is preliminary data.</text>
</comment>
<organism evidence="2 3">
    <name type="scientific">Polyplosphaeria fusca</name>
    <dbReference type="NCBI Taxonomy" id="682080"/>
    <lineage>
        <taxon>Eukaryota</taxon>
        <taxon>Fungi</taxon>
        <taxon>Dikarya</taxon>
        <taxon>Ascomycota</taxon>
        <taxon>Pezizomycotina</taxon>
        <taxon>Dothideomycetes</taxon>
        <taxon>Pleosporomycetidae</taxon>
        <taxon>Pleosporales</taxon>
        <taxon>Tetraplosphaeriaceae</taxon>
        <taxon>Polyplosphaeria</taxon>
    </lineage>
</organism>